<organism evidence="4 5">
    <name type="scientific">Flavobacterium pectinovorum</name>
    <dbReference type="NCBI Taxonomy" id="29533"/>
    <lineage>
        <taxon>Bacteria</taxon>
        <taxon>Pseudomonadati</taxon>
        <taxon>Bacteroidota</taxon>
        <taxon>Flavobacteriia</taxon>
        <taxon>Flavobacteriales</taxon>
        <taxon>Flavobacteriaceae</taxon>
        <taxon>Flavobacterium</taxon>
    </lineage>
</organism>
<dbReference type="EMBL" id="RCZH01000001">
    <property type="protein sequence ID" value="TPG45307.1"/>
    <property type="molecule type" value="Genomic_DNA"/>
</dbReference>
<dbReference type="PROSITE" id="PS50825">
    <property type="entry name" value="HYR"/>
    <property type="match status" value="2"/>
</dbReference>
<dbReference type="NCBIfam" id="NF038128">
    <property type="entry name" value="choice_anch_J"/>
    <property type="match status" value="1"/>
</dbReference>
<keyword evidence="2" id="KW-0677">Repeat</keyword>
<dbReference type="InterPro" id="IPR008964">
    <property type="entry name" value="Invasin/intimin_cell_adhesion"/>
</dbReference>
<dbReference type="PANTHER" id="PTHR24273">
    <property type="entry name" value="FI04643P-RELATED"/>
    <property type="match status" value="1"/>
</dbReference>
<dbReference type="SUPFAM" id="SSF49373">
    <property type="entry name" value="Invasin/intimin cell-adhesion fragments"/>
    <property type="match status" value="1"/>
</dbReference>
<dbReference type="Pfam" id="PF18962">
    <property type="entry name" value="Por_Secre_tail"/>
    <property type="match status" value="1"/>
</dbReference>
<proteinExistence type="predicted"/>
<protein>
    <submittedName>
        <fullName evidence="4">HYR domain-containing protein</fullName>
    </submittedName>
</protein>
<dbReference type="InterPro" id="IPR005135">
    <property type="entry name" value="Endo/exonuclease/phosphatase"/>
</dbReference>
<feature type="domain" description="HYR" evidence="3">
    <location>
        <begin position="1181"/>
        <end position="1264"/>
    </location>
</feature>
<evidence type="ECO:0000313" key="5">
    <source>
        <dbReference type="Proteomes" id="UP000319700"/>
    </source>
</evidence>
<name>A0A502F7F6_9FLAO</name>
<comment type="caution">
    <text evidence="4">The sequence shown here is derived from an EMBL/GenBank/DDBJ whole genome shotgun (WGS) entry which is preliminary data.</text>
</comment>
<evidence type="ECO:0000256" key="2">
    <source>
        <dbReference type="ARBA" id="ARBA00022737"/>
    </source>
</evidence>
<dbReference type="Gene3D" id="3.60.10.10">
    <property type="entry name" value="Endonuclease/exonuclease/phosphatase"/>
    <property type="match status" value="1"/>
</dbReference>
<keyword evidence="5" id="KW-1185">Reference proteome</keyword>
<dbReference type="InterPro" id="IPR003410">
    <property type="entry name" value="HYR_dom"/>
</dbReference>
<dbReference type="PANTHER" id="PTHR24273:SF32">
    <property type="entry name" value="HYALIN"/>
    <property type="match status" value="1"/>
</dbReference>
<keyword evidence="1" id="KW-0732">Signal</keyword>
<evidence type="ECO:0000256" key="1">
    <source>
        <dbReference type="ARBA" id="ARBA00022729"/>
    </source>
</evidence>
<dbReference type="InterPro" id="IPR026444">
    <property type="entry name" value="Secre_tail"/>
</dbReference>
<accession>A0A502F7F6</accession>
<dbReference type="Pfam" id="PF03372">
    <property type="entry name" value="Exo_endo_phos"/>
    <property type="match status" value="1"/>
</dbReference>
<feature type="domain" description="HYR" evidence="3">
    <location>
        <begin position="1099"/>
        <end position="1180"/>
    </location>
</feature>
<dbReference type="SUPFAM" id="SSF56219">
    <property type="entry name" value="DNase I-like"/>
    <property type="match status" value="1"/>
</dbReference>
<dbReference type="Gene3D" id="2.60.120.260">
    <property type="entry name" value="Galactose-binding domain-like"/>
    <property type="match status" value="1"/>
</dbReference>
<dbReference type="NCBIfam" id="TIGR04183">
    <property type="entry name" value="Por_Secre_tail"/>
    <property type="match status" value="1"/>
</dbReference>
<evidence type="ECO:0000259" key="3">
    <source>
        <dbReference type="PROSITE" id="PS50825"/>
    </source>
</evidence>
<gene>
    <name evidence="4" type="ORF">EAH81_01525</name>
</gene>
<dbReference type="Proteomes" id="UP000319700">
    <property type="component" value="Unassembled WGS sequence"/>
</dbReference>
<sequence length="1358" mass="145622">MSLFAQGTSPAPQNLPYVQDFSLLEPTATTYPAGLQGWTASTIPGSSYNTNAVLVGDRVLTASSSASTTSGNIHNYNGKIGFLNSGSLDLTIGLAINTSGKSGVQVQYDAMVIRNPYDGTANTRINEMILQYRIGDTSVFTTLPATSYLSNTVKQTTSGVTTPLNPVTITVVLPAECDNQPVVQLRWISKQNSGAGSRPSFAIDNITIQNDITPPAYADGYPKIENILSNGFDFSVQLNETGKTYFVLLASGSSKPSAAQIKSGLDANGNAALQSGILDVTDKALTYTKSISGLTIDTDYVVYSISEDFYGNIQADSNQLNVKTSNVLVPSLSTTTTAIDFGFSEQNFASKTSSYQIQAQHLNDVVTVTASDNFTISKNPNDSFQSTLVFDVQDFNADNTPTVYVRFTPNATGSFPGQISHQTSGASLKTILLSGNGINPYSQNFNDVNVLTNSGWTAYSVAGDKIKWASTSSRFNSSPAAVLINGYAENGASKDWLISPRLHLDSFDKFPLLSFYSRKFYSGPNLKLMVSVNYDGTSSPETATWTEIQGDFPSTTGVFKQSQFINLQAYKSNNTYVAWVYETTASGGDNAAEWTIDDVSITNEATFLASNPNLSFGETNANSTSDSQSFVFMAGGYGDFTISAPTNYQLSLDNTNFQSSLIVSANDALAGKTIYARFAPTVKALNLEGTLTVTSTGLNQQIGHFSGSSFPKSETFDIVSYNLEFFGSDVVGTSGEFGPIDDALQVDNVAKVMNKLNADVYVVQEVSDEAALETLIQKISINGKTFDKSISPAWSYSFSPPDPLFPPQKLVVIYNTQTTKVNKTRVMFTDLYDNIRAGNTTLPNYPGGNSSSFFASGRLPYIVNVETNINGVKKEINLIDLHGRANSGTDISKYNMRKYDAEVLKDSLDAEYPNANFMILGDYNDDVDVSVITPNPSSYQKIVEDTARYNALTLEISKAGAYSYLASGGFLDHIIISNELTNEYVPNSVAVYDPRLDIPNYVNTTSDHGPVIARFDFKKATQSINFPSITITDATSYDLTATATSGLAITYISSNEAIAKITNGKIQVLSAGTVTITASQLGNEYYLAAADVSQSLTITDTKLPVITAPATITKSNDTGICGATITYVTPIGTDNFPGAITVQTAGLASGSVFPVGTTTNTFKVTDASGNTATSSFNIIVTDTELPTLSCPENIIQKKDDRLRGAIVTYSIPVGTDNCSGTTVTQTAGLASGSVFPLGTTTNTFKVVDAAGNTSSCSFTVNIVLCLPPDHEIPVFSVKAYPNPATDFVNFTVKTNSPKNMTIKLYDIFGFLVTAPVEITGNATESTVQIDVSRLRRGIYVYTLSTGNKILYVNKIVKK</sequence>
<dbReference type="Gene3D" id="2.60.40.1080">
    <property type="match status" value="1"/>
</dbReference>
<dbReference type="InterPro" id="IPR036691">
    <property type="entry name" value="Endo/exonu/phosph_ase_sf"/>
</dbReference>
<reference evidence="4 5" key="1">
    <citation type="journal article" date="2019" name="Environ. Microbiol.">
        <title>Species interactions and distinct microbial communities in high Arctic permafrost affected cryosols are associated with the CH4 and CO2 gas fluxes.</title>
        <authorList>
            <person name="Altshuler I."/>
            <person name="Hamel J."/>
            <person name="Turney S."/>
            <person name="Magnuson E."/>
            <person name="Levesque R."/>
            <person name="Greer C."/>
            <person name="Whyte L.G."/>
        </authorList>
    </citation>
    <scope>NUCLEOTIDE SEQUENCE [LARGE SCALE GENOMIC DNA]</scope>
    <source>
        <strain evidence="4 5">42</strain>
    </source>
</reference>
<dbReference type="GO" id="GO:0003824">
    <property type="term" value="F:catalytic activity"/>
    <property type="evidence" value="ECO:0007669"/>
    <property type="project" value="InterPro"/>
</dbReference>
<dbReference type="Pfam" id="PF02494">
    <property type="entry name" value="HYR"/>
    <property type="match status" value="2"/>
</dbReference>
<evidence type="ECO:0000313" key="4">
    <source>
        <dbReference type="EMBL" id="TPG45307.1"/>
    </source>
</evidence>